<protein>
    <recommendedName>
        <fullName evidence="5">Transport permease protein</fullName>
    </recommendedName>
</protein>
<dbReference type="GO" id="GO:0140359">
    <property type="term" value="F:ABC-type transporter activity"/>
    <property type="evidence" value="ECO:0007669"/>
    <property type="project" value="InterPro"/>
</dbReference>
<evidence type="ECO:0000256" key="2">
    <source>
        <dbReference type="ARBA" id="ARBA00022692"/>
    </source>
</evidence>
<dbReference type="InterPro" id="IPR013525">
    <property type="entry name" value="ABC2_TM"/>
</dbReference>
<dbReference type="Pfam" id="PF01061">
    <property type="entry name" value="ABC2_membrane"/>
    <property type="match status" value="1"/>
</dbReference>
<dbReference type="GO" id="GO:0005886">
    <property type="term" value="C:plasma membrane"/>
    <property type="evidence" value="ECO:0007669"/>
    <property type="project" value="UniProtKB-SubCell"/>
</dbReference>
<dbReference type="AlphaFoldDB" id="A0A1G5GCX0"/>
<proteinExistence type="inferred from homology"/>
<feature type="domain" description="ABC transmembrane type-2" evidence="6">
    <location>
        <begin position="28"/>
        <end position="260"/>
    </location>
</feature>
<sequence length="270" mass="30654">MDLKVLRATIGKEFQIRLRAYPVDFMVGCILTSFYTVFGAWMMYHYFFRKRLATDFADLAGTSDYMSYAIVGSLVYLFVVRTCLNVSRRLITELREGTLESLMLAPFRRTSYFVGNMILQTIMTLGETVIAAIIGIFFGLRIHEFCLWKFITAVLLSLYGFFGLSLILGCVMIYARDTYVSQNTLFAAIFLVCGITFPKEYLPKILQMIGDIIPVTDSLTLIRSAFFGGLSTDRFIHIGIKVFIAGTVYVFTGLPLMKQLEKITLEKMEG</sequence>
<accession>A0A1G5GCX0</accession>
<keyword evidence="3 5" id="KW-1133">Transmembrane helix</keyword>
<comment type="similarity">
    <text evidence="5">Belongs to the ABC-2 integral membrane protein family.</text>
</comment>
<keyword evidence="8" id="KW-1185">Reference proteome</keyword>
<feature type="transmembrane region" description="Helical" evidence="5">
    <location>
        <begin position="150"/>
        <end position="173"/>
    </location>
</feature>
<dbReference type="RefSeq" id="WP_074463199.1">
    <property type="nucleotide sequence ID" value="NZ_FMUR01000019.1"/>
</dbReference>
<dbReference type="PROSITE" id="PS51012">
    <property type="entry name" value="ABC_TM2"/>
    <property type="match status" value="1"/>
</dbReference>
<keyword evidence="4 5" id="KW-0472">Membrane</keyword>
<dbReference type="Proteomes" id="UP000183047">
    <property type="component" value="Unassembled WGS sequence"/>
</dbReference>
<feature type="transmembrane region" description="Helical" evidence="5">
    <location>
        <begin position="65"/>
        <end position="84"/>
    </location>
</feature>
<evidence type="ECO:0000256" key="3">
    <source>
        <dbReference type="ARBA" id="ARBA00022989"/>
    </source>
</evidence>
<name>A0A1G5GCX0_9FIRM</name>
<dbReference type="PANTHER" id="PTHR43229">
    <property type="entry name" value="NODULATION PROTEIN J"/>
    <property type="match status" value="1"/>
</dbReference>
<feature type="transmembrane region" description="Helical" evidence="5">
    <location>
        <begin position="21"/>
        <end position="45"/>
    </location>
</feature>
<keyword evidence="2 5" id="KW-0812">Transmembrane</keyword>
<organism evidence="7 8">
    <name type="scientific">Butyrivibrio hungatei</name>
    <dbReference type="NCBI Taxonomy" id="185008"/>
    <lineage>
        <taxon>Bacteria</taxon>
        <taxon>Bacillati</taxon>
        <taxon>Bacillota</taxon>
        <taxon>Clostridia</taxon>
        <taxon>Lachnospirales</taxon>
        <taxon>Lachnospiraceae</taxon>
        <taxon>Butyrivibrio</taxon>
    </lineage>
</organism>
<gene>
    <name evidence="7" type="ORF">SAMN02910451_02800</name>
</gene>
<feature type="transmembrane region" description="Helical" evidence="5">
    <location>
        <begin position="113"/>
        <end position="138"/>
    </location>
</feature>
<evidence type="ECO:0000256" key="5">
    <source>
        <dbReference type="RuleBase" id="RU361157"/>
    </source>
</evidence>
<evidence type="ECO:0000256" key="4">
    <source>
        <dbReference type="ARBA" id="ARBA00023136"/>
    </source>
</evidence>
<evidence type="ECO:0000313" key="7">
    <source>
        <dbReference type="EMBL" id="SCY48568.1"/>
    </source>
</evidence>
<evidence type="ECO:0000313" key="8">
    <source>
        <dbReference type="Proteomes" id="UP000183047"/>
    </source>
</evidence>
<dbReference type="OrthoDB" id="1414986at2"/>
<reference evidence="8" key="1">
    <citation type="submission" date="2016-10" db="EMBL/GenBank/DDBJ databases">
        <authorList>
            <person name="Varghese N."/>
            <person name="Submissions S."/>
        </authorList>
    </citation>
    <scope>NUCLEOTIDE SEQUENCE [LARGE SCALE GENOMIC DNA]</scope>
    <source>
        <strain evidence="8">XBD2006</strain>
    </source>
</reference>
<comment type="subcellular location">
    <subcellularLocation>
        <location evidence="5">Cell membrane</location>
        <topology evidence="5">Multi-pass membrane protein</topology>
    </subcellularLocation>
    <subcellularLocation>
        <location evidence="1">Membrane</location>
        <topology evidence="1">Multi-pass membrane protein</topology>
    </subcellularLocation>
</comment>
<keyword evidence="5" id="KW-1003">Cell membrane</keyword>
<dbReference type="EMBL" id="FMUR01000019">
    <property type="protein sequence ID" value="SCY48568.1"/>
    <property type="molecule type" value="Genomic_DNA"/>
</dbReference>
<evidence type="ECO:0000256" key="1">
    <source>
        <dbReference type="ARBA" id="ARBA00004141"/>
    </source>
</evidence>
<feature type="transmembrane region" description="Helical" evidence="5">
    <location>
        <begin position="180"/>
        <end position="198"/>
    </location>
</feature>
<keyword evidence="5" id="KW-0813">Transport</keyword>
<dbReference type="InterPro" id="IPR047817">
    <property type="entry name" value="ABC2_TM_bact-type"/>
</dbReference>
<evidence type="ECO:0000259" key="6">
    <source>
        <dbReference type="PROSITE" id="PS51012"/>
    </source>
</evidence>
<dbReference type="InterPro" id="IPR051784">
    <property type="entry name" value="Nod_factor_ABC_transporter"/>
</dbReference>
<feature type="transmembrane region" description="Helical" evidence="5">
    <location>
        <begin position="235"/>
        <end position="257"/>
    </location>
</feature>
<dbReference type="PANTHER" id="PTHR43229:SF6">
    <property type="entry name" value="ABC-TYPE MULTIDRUG TRANSPORT SYSTEM, PERMEASE COMPONENT"/>
    <property type="match status" value="1"/>
</dbReference>